<feature type="transmembrane region" description="Helical" evidence="1">
    <location>
        <begin position="110"/>
        <end position="131"/>
    </location>
</feature>
<keyword evidence="1" id="KW-0472">Membrane</keyword>
<feature type="transmembrane region" description="Helical" evidence="1">
    <location>
        <begin position="208"/>
        <end position="226"/>
    </location>
</feature>
<evidence type="ECO:0000313" key="4">
    <source>
        <dbReference type="Proteomes" id="UP001597375"/>
    </source>
</evidence>
<feature type="transmembrane region" description="Helical" evidence="1">
    <location>
        <begin position="181"/>
        <end position="202"/>
    </location>
</feature>
<feature type="domain" description="Phosphatidic acid phosphatase type 2/haloperoxidase" evidence="2">
    <location>
        <begin position="112"/>
        <end position="223"/>
    </location>
</feature>
<dbReference type="PANTHER" id="PTHR14969:SF13">
    <property type="entry name" value="AT30094P"/>
    <property type="match status" value="1"/>
</dbReference>
<dbReference type="Proteomes" id="UP001597375">
    <property type="component" value="Unassembled WGS sequence"/>
</dbReference>
<evidence type="ECO:0000313" key="3">
    <source>
        <dbReference type="EMBL" id="MFD2257047.1"/>
    </source>
</evidence>
<name>A0ABW5D7M5_9BACT</name>
<sequence length="232" mass="25581">MKWNLVKNPMAWVEYLKKNPLGLLLAIIVLCAIGGFLEIASEIREKETDRIDEYILLSMRTPGDTSDPIGSPKVEEMARDLTAMGGVTILSIVTLTAFGLTVFSGKRKLAWFGLASVLTGSVITAIIKHGYNRPRPSLVEHGAWVSNPSFPSGHSMMSAVVYLTLGILIARTQPKKRVRIFIVCITMLLTFLVGISRVYLGVHWPTDVAGGWILGGAWALLFWMLARRIDAK</sequence>
<feature type="transmembrane region" description="Helical" evidence="1">
    <location>
        <begin position="151"/>
        <end position="169"/>
    </location>
</feature>
<proteinExistence type="predicted"/>
<dbReference type="Pfam" id="PF01569">
    <property type="entry name" value="PAP2"/>
    <property type="match status" value="1"/>
</dbReference>
<comment type="caution">
    <text evidence="3">The sequence shown here is derived from an EMBL/GenBank/DDBJ whole genome shotgun (WGS) entry which is preliminary data.</text>
</comment>
<dbReference type="InterPro" id="IPR000326">
    <property type="entry name" value="PAP2/HPO"/>
</dbReference>
<dbReference type="Gene3D" id="1.20.144.10">
    <property type="entry name" value="Phosphatidic acid phosphatase type 2/haloperoxidase"/>
    <property type="match status" value="2"/>
</dbReference>
<gene>
    <name evidence="3" type="ORF">ACFSSA_10185</name>
</gene>
<dbReference type="CDD" id="cd03392">
    <property type="entry name" value="PAP2_like_2"/>
    <property type="match status" value="1"/>
</dbReference>
<evidence type="ECO:0000256" key="1">
    <source>
        <dbReference type="SAM" id="Phobius"/>
    </source>
</evidence>
<dbReference type="SUPFAM" id="SSF48317">
    <property type="entry name" value="Acid phosphatase/Vanadium-dependent haloperoxidase"/>
    <property type="match status" value="1"/>
</dbReference>
<dbReference type="RefSeq" id="WP_386820334.1">
    <property type="nucleotide sequence ID" value="NZ_JBHUIT010000017.1"/>
</dbReference>
<reference evidence="4" key="1">
    <citation type="journal article" date="2019" name="Int. J. Syst. Evol. Microbiol.">
        <title>The Global Catalogue of Microorganisms (GCM) 10K type strain sequencing project: providing services to taxonomists for standard genome sequencing and annotation.</title>
        <authorList>
            <consortium name="The Broad Institute Genomics Platform"/>
            <consortium name="The Broad Institute Genome Sequencing Center for Infectious Disease"/>
            <person name="Wu L."/>
            <person name="Ma J."/>
        </authorList>
    </citation>
    <scope>NUCLEOTIDE SEQUENCE [LARGE SCALE GENOMIC DNA]</scope>
    <source>
        <strain evidence="4">CGMCC 4.7106</strain>
    </source>
</reference>
<protein>
    <submittedName>
        <fullName evidence="3">Phosphatase PAP2 family protein</fullName>
    </submittedName>
</protein>
<dbReference type="PANTHER" id="PTHR14969">
    <property type="entry name" value="SPHINGOSINE-1-PHOSPHATE PHOSPHOHYDROLASE"/>
    <property type="match status" value="1"/>
</dbReference>
<feature type="transmembrane region" description="Helical" evidence="1">
    <location>
        <begin position="21"/>
        <end position="40"/>
    </location>
</feature>
<dbReference type="SMART" id="SM00014">
    <property type="entry name" value="acidPPc"/>
    <property type="match status" value="1"/>
</dbReference>
<dbReference type="InterPro" id="IPR036938">
    <property type="entry name" value="PAP2/HPO_sf"/>
</dbReference>
<dbReference type="EMBL" id="JBHUIT010000017">
    <property type="protein sequence ID" value="MFD2257047.1"/>
    <property type="molecule type" value="Genomic_DNA"/>
</dbReference>
<evidence type="ECO:0000259" key="2">
    <source>
        <dbReference type="SMART" id="SM00014"/>
    </source>
</evidence>
<keyword evidence="1" id="KW-0812">Transmembrane</keyword>
<feature type="transmembrane region" description="Helical" evidence="1">
    <location>
        <begin position="81"/>
        <end position="103"/>
    </location>
</feature>
<organism evidence="3 4">
    <name type="scientific">Luteolibacter algae</name>
    <dbReference type="NCBI Taxonomy" id="454151"/>
    <lineage>
        <taxon>Bacteria</taxon>
        <taxon>Pseudomonadati</taxon>
        <taxon>Verrucomicrobiota</taxon>
        <taxon>Verrucomicrobiia</taxon>
        <taxon>Verrucomicrobiales</taxon>
        <taxon>Verrucomicrobiaceae</taxon>
        <taxon>Luteolibacter</taxon>
    </lineage>
</organism>
<accession>A0ABW5D7M5</accession>
<keyword evidence="4" id="KW-1185">Reference proteome</keyword>
<keyword evidence="1" id="KW-1133">Transmembrane helix</keyword>